<dbReference type="Pfam" id="PF08448">
    <property type="entry name" value="PAS_4"/>
    <property type="match status" value="1"/>
</dbReference>
<dbReference type="Gene3D" id="3.30.565.10">
    <property type="entry name" value="Histidine kinase-like ATPase, C-terminal domain"/>
    <property type="match status" value="1"/>
</dbReference>
<dbReference type="SMART" id="SM00086">
    <property type="entry name" value="PAC"/>
    <property type="match status" value="4"/>
</dbReference>
<sequence length="941" mass="107417">MNSNGKPTYEELEKLVQKLKIQVKVKQNKDRLYLLLDAFEGMITFHKPSGEYIYCNKKKDYPTTSESIIGKMPEDLFSPTISVLLKAAFKKVKKKGESEMLEILFDLNGEKKWFSVYIYPIKDKNGIVIEIVKIYRDIHPKKFTEEEIIRKHSALLKSEGAYRDVLKASSDLIVVFDKKGTIEFINHASEKFYGLPSDKCIGKRVFDFIHPADLEESKAQFLNWEHSSKNNFHFENKNISASGEIWDTEWYVSIERTGNSTIKITAIIRDITKQNQIYQELLVANKKLLFQNRLQDRQRKILIKSKKEVEESEARFRMLILNMEAGVIVYAPDTSIISNNLRVSEIFGLSDDQIKGIKLMDPIWKLVRKDKSPMPFLEYPINIILQTKNSIKNSIVGFSHPFRAGITWVKVNGYPILNDSGKIKEVVISFIDYTKRLQVLDEKIATTLKLEKNEKRLNHAEALAKVGSWMYYPSTQKAEWSDETFNIWGFDTHRGVPSYNAIAKRVDIEDLELLINARKAASEFGVPYDLEFRIKLPNGVKKTVRVVCQATVGDLGAVFSITGAIIDITKQKLFENAQIKHQRIKAIGEMSSSIAHDFNNSLQQMSGNIEVIKLQKNLSGKTIDRLDNISGIINDTAARVDALQKFGDVENESKNIEPIDFNTLIEESLEQSRPLWKDNMEKKGLCFQLITNFTEIPKFNGHKGELKSAIYNLIKNSIEAMPKGGDISITTSYRDKHIFATFTDTGIGMNKKTKAKVFEPFFSTKGFTLGRGLGMSGVYNTVKDYYGNITVKESAPLKGTTFEISFPAVYCEKVKETIVIKTREKSVLNILWVDDDTMITDDMCELLELMGHRCTVANSGKSALVHLHENNFDVVFTDIGMPEMNGWEFIKQVRNDFERAVKIITVSGWSIDSKVKKEHGIDVVLQKPFTVEKLEKLFLEL</sequence>
<dbReference type="SMART" id="SM00091">
    <property type="entry name" value="PAS"/>
    <property type="match status" value="3"/>
</dbReference>
<dbReference type="Pfam" id="PF13426">
    <property type="entry name" value="PAS_9"/>
    <property type="match status" value="2"/>
</dbReference>
<feature type="modified residue" description="4-aspartylphosphate" evidence="3">
    <location>
        <position position="878"/>
    </location>
</feature>
<evidence type="ECO:0000256" key="2">
    <source>
        <dbReference type="ARBA" id="ARBA00012438"/>
    </source>
</evidence>
<dbReference type="InterPro" id="IPR005467">
    <property type="entry name" value="His_kinase_dom"/>
</dbReference>
<evidence type="ECO:0000256" key="1">
    <source>
        <dbReference type="ARBA" id="ARBA00000085"/>
    </source>
</evidence>
<dbReference type="HOGENOM" id="CLU_311878_0_0_10"/>
<dbReference type="Gene3D" id="1.10.287.130">
    <property type="match status" value="1"/>
</dbReference>
<dbReference type="InterPro" id="IPR000700">
    <property type="entry name" value="PAS-assoc_C"/>
</dbReference>
<accession>A4C0E8</accession>
<dbReference type="CDD" id="cd00130">
    <property type="entry name" value="PAS"/>
    <property type="match status" value="2"/>
</dbReference>
<dbReference type="RefSeq" id="WP_004570559.1">
    <property type="nucleotide sequence ID" value="NZ_CH724148.1"/>
</dbReference>
<evidence type="ECO:0000259" key="7">
    <source>
        <dbReference type="PROSITE" id="PS50113"/>
    </source>
</evidence>
<keyword evidence="8" id="KW-0808">Transferase</keyword>
<dbReference type="EMBL" id="AAOG01000002">
    <property type="protein sequence ID" value="EAR12891.1"/>
    <property type="molecule type" value="Genomic_DNA"/>
</dbReference>
<dbReference type="PANTHER" id="PTHR43065:SF42">
    <property type="entry name" value="TWO-COMPONENT SENSOR PPRA"/>
    <property type="match status" value="1"/>
</dbReference>
<dbReference type="InterPro" id="IPR004358">
    <property type="entry name" value="Sig_transdc_His_kin-like_C"/>
</dbReference>
<dbReference type="InterPro" id="IPR001789">
    <property type="entry name" value="Sig_transdc_resp-reg_receiver"/>
</dbReference>
<evidence type="ECO:0000256" key="3">
    <source>
        <dbReference type="PROSITE-ProRule" id="PRU00169"/>
    </source>
</evidence>
<dbReference type="Pfam" id="PF00072">
    <property type="entry name" value="Response_reg"/>
    <property type="match status" value="1"/>
</dbReference>
<dbReference type="PROSITE" id="PS50110">
    <property type="entry name" value="RESPONSE_REGULATORY"/>
    <property type="match status" value="1"/>
</dbReference>
<dbReference type="EC" id="2.7.13.3" evidence="2"/>
<dbReference type="InterPro" id="IPR000014">
    <property type="entry name" value="PAS"/>
</dbReference>
<dbReference type="PANTHER" id="PTHR43065">
    <property type="entry name" value="SENSOR HISTIDINE KINASE"/>
    <property type="match status" value="1"/>
</dbReference>
<keyword evidence="9" id="KW-1185">Reference proteome</keyword>
<feature type="domain" description="Response regulatory" evidence="5">
    <location>
        <begin position="829"/>
        <end position="941"/>
    </location>
</feature>
<dbReference type="eggNOG" id="COG2205">
    <property type="taxonomic scope" value="Bacteria"/>
</dbReference>
<dbReference type="InterPro" id="IPR013656">
    <property type="entry name" value="PAS_4"/>
</dbReference>
<dbReference type="Pfam" id="PF02518">
    <property type="entry name" value="HATPase_c"/>
    <property type="match status" value="1"/>
</dbReference>
<evidence type="ECO:0000259" key="4">
    <source>
        <dbReference type="PROSITE" id="PS50109"/>
    </source>
</evidence>
<protein>
    <recommendedName>
        <fullName evidence="2">histidine kinase</fullName>
        <ecNumber evidence="2">2.7.13.3</ecNumber>
    </recommendedName>
</protein>
<keyword evidence="3" id="KW-0597">Phosphoprotein</keyword>
<feature type="domain" description="Histidine kinase" evidence="4">
    <location>
        <begin position="593"/>
        <end position="810"/>
    </location>
</feature>
<evidence type="ECO:0000313" key="9">
    <source>
        <dbReference type="Proteomes" id="UP000003053"/>
    </source>
</evidence>
<dbReference type="InterPro" id="IPR001610">
    <property type="entry name" value="PAC"/>
</dbReference>
<feature type="domain" description="PAC" evidence="7">
    <location>
        <begin position="94"/>
        <end position="150"/>
    </location>
</feature>
<dbReference type="Gene3D" id="3.40.50.2300">
    <property type="match status" value="1"/>
</dbReference>
<dbReference type="STRING" id="313594.PI23P_09695"/>
<name>A4C0E8_9FLAO</name>
<dbReference type="AlphaFoldDB" id="A4C0E8"/>
<dbReference type="Gene3D" id="3.30.450.20">
    <property type="entry name" value="PAS domain"/>
    <property type="match status" value="4"/>
</dbReference>
<dbReference type="SUPFAM" id="SSF55785">
    <property type="entry name" value="PYP-like sensor domain (PAS domain)"/>
    <property type="match status" value="4"/>
</dbReference>
<comment type="caution">
    <text evidence="8">The sequence shown here is derived from an EMBL/GenBank/DDBJ whole genome shotgun (WGS) entry which is preliminary data.</text>
</comment>
<keyword evidence="8" id="KW-0418">Kinase</keyword>
<dbReference type="InterPro" id="IPR011006">
    <property type="entry name" value="CheY-like_superfamily"/>
</dbReference>
<dbReference type="SMART" id="SM00448">
    <property type="entry name" value="REC"/>
    <property type="match status" value="1"/>
</dbReference>
<dbReference type="PRINTS" id="PR00344">
    <property type="entry name" value="BCTRLSENSOR"/>
</dbReference>
<feature type="domain" description="PAS" evidence="6">
    <location>
        <begin position="158"/>
        <end position="216"/>
    </location>
</feature>
<dbReference type="InterPro" id="IPR003594">
    <property type="entry name" value="HATPase_dom"/>
</dbReference>
<evidence type="ECO:0000259" key="6">
    <source>
        <dbReference type="PROSITE" id="PS50112"/>
    </source>
</evidence>
<dbReference type="PROSITE" id="PS50113">
    <property type="entry name" value="PAC"/>
    <property type="match status" value="1"/>
</dbReference>
<dbReference type="PROSITE" id="PS50109">
    <property type="entry name" value="HIS_KIN"/>
    <property type="match status" value="1"/>
</dbReference>
<evidence type="ECO:0000259" key="5">
    <source>
        <dbReference type="PROSITE" id="PS50110"/>
    </source>
</evidence>
<reference evidence="8 9" key="1">
    <citation type="submission" date="2006-02" db="EMBL/GenBank/DDBJ databases">
        <authorList>
            <person name="Murray A."/>
            <person name="Staley J."/>
            <person name="Ferriera S."/>
            <person name="Johnson J."/>
            <person name="Kravitz S."/>
            <person name="Halpern A."/>
            <person name="Remington K."/>
            <person name="Beeson K."/>
            <person name="Tran B."/>
            <person name="Rogers Y.-H."/>
            <person name="Friedman R."/>
            <person name="Venter J.C."/>
        </authorList>
    </citation>
    <scope>NUCLEOTIDE SEQUENCE [LARGE SCALE GENOMIC DNA]</scope>
    <source>
        <strain evidence="8 9">23-P</strain>
    </source>
</reference>
<dbReference type="SUPFAM" id="SSF52172">
    <property type="entry name" value="CheY-like"/>
    <property type="match status" value="1"/>
</dbReference>
<evidence type="ECO:0000313" key="8">
    <source>
        <dbReference type="EMBL" id="EAR12891.1"/>
    </source>
</evidence>
<dbReference type="OrthoDB" id="1419493at2"/>
<comment type="catalytic activity">
    <reaction evidence="1">
        <text>ATP + protein L-histidine = ADP + protein N-phospho-L-histidine.</text>
        <dbReference type="EC" id="2.7.13.3"/>
    </reaction>
</comment>
<dbReference type="InterPro" id="IPR036097">
    <property type="entry name" value="HisK_dim/P_sf"/>
</dbReference>
<organism evidence="8 9">
    <name type="scientific">Polaribacter irgensii 23-P</name>
    <dbReference type="NCBI Taxonomy" id="313594"/>
    <lineage>
        <taxon>Bacteria</taxon>
        <taxon>Pseudomonadati</taxon>
        <taxon>Bacteroidota</taxon>
        <taxon>Flavobacteriia</taxon>
        <taxon>Flavobacteriales</taxon>
        <taxon>Flavobacteriaceae</taxon>
    </lineage>
</organism>
<gene>
    <name evidence="8" type="ORF">PI23P_09695</name>
</gene>
<dbReference type="PROSITE" id="PS50112">
    <property type="entry name" value="PAS"/>
    <property type="match status" value="2"/>
</dbReference>
<dbReference type="SUPFAM" id="SSF55874">
    <property type="entry name" value="ATPase domain of HSP90 chaperone/DNA topoisomerase II/histidine kinase"/>
    <property type="match status" value="1"/>
</dbReference>
<dbReference type="InterPro" id="IPR035965">
    <property type="entry name" value="PAS-like_dom_sf"/>
</dbReference>
<dbReference type="CDD" id="cd17546">
    <property type="entry name" value="REC_hyHK_CKI1_RcsC-like"/>
    <property type="match status" value="1"/>
</dbReference>
<dbReference type="SUPFAM" id="SSF47384">
    <property type="entry name" value="Homodimeric domain of signal transducing histidine kinase"/>
    <property type="match status" value="1"/>
</dbReference>
<proteinExistence type="predicted"/>
<feature type="domain" description="PAS" evidence="6">
    <location>
        <begin position="312"/>
        <end position="356"/>
    </location>
</feature>
<dbReference type="SMART" id="SM00387">
    <property type="entry name" value="HATPase_c"/>
    <property type="match status" value="1"/>
</dbReference>
<dbReference type="GO" id="GO:0000155">
    <property type="term" value="F:phosphorelay sensor kinase activity"/>
    <property type="evidence" value="ECO:0007669"/>
    <property type="project" value="InterPro"/>
</dbReference>
<dbReference type="eggNOG" id="COG5000">
    <property type="taxonomic scope" value="Bacteria"/>
</dbReference>
<dbReference type="eggNOG" id="COG0784">
    <property type="taxonomic scope" value="Bacteria"/>
</dbReference>
<dbReference type="Proteomes" id="UP000003053">
    <property type="component" value="Unassembled WGS sequence"/>
</dbReference>
<dbReference type="NCBIfam" id="TIGR00229">
    <property type="entry name" value="sensory_box"/>
    <property type="match status" value="3"/>
</dbReference>
<dbReference type="InterPro" id="IPR036890">
    <property type="entry name" value="HATPase_C_sf"/>
</dbReference>